<evidence type="ECO:0000256" key="2">
    <source>
        <dbReference type="SAM" id="MobiDB-lite"/>
    </source>
</evidence>
<keyword evidence="1" id="KW-0175">Coiled coil</keyword>
<dbReference type="RefSeq" id="XP_004255813.1">
    <property type="nucleotide sequence ID" value="XM_004255765.1"/>
</dbReference>
<dbReference type="AlphaFoldDB" id="A0A0A1U493"/>
<dbReference type="GeneID" id="14888037"/>
<gene>
    <name evidence="3" type="ORF">EIN_164520</name>
</gene>
<feature type="coiled-coil region" evidence="1">
    <location>
        <begin position="22"/>
        <end position="74"/>
    </location>
</feature>
<evidence type="ECO:0000256" key="1">
    <source>
        <dbReference type="SAM" id="Coils"/>
    </source>
</evidence>
<dbReference type="EMBL" id="KB206683">
    <property type="protein sequence ID" value="ELP89042.1"/>
    <property type="molecule type" value="Genomic_DNA"/>
</dbReference>
<feature type="compositionally biased region" description="Basic and acidic residues" evidence="2">
    <location>
        <begin position="158"/>
        <end position="174"/>
    </location>
</feature>
<evidence type="ECO:0000313" key="4">
    <source>
        <dbReference type="Proteomes" id="UP000014680"/>
    </source>
</evidence>
<accession>A0A0A1U493</accession>
<sequence>MDCCELMCSKTNCFEENMELEKSQTLDKYELVKDENKRVKNENESLKKKINEMSEETNITITRYKKELERLNTKIGGVDTEITTVKDNDIKEATVKKKKKEEYEDLKKPKPNIEEKAETKQKMANKGKEVITKEEIVEIEDQYSEVQNDFCEIMPSEKSQKAEKEKQEDTNEKKSVKKPKLRDDTDDEFKRIEKKLVFNEGSDLKKREKDYS</sequence>
<evidence type="ECO:0000313" key="3">
    <source>
        <dbReference type="EMBL" id="ELP89042.1"/>
    </source>
</evidence>
<name>A0A0A1U493_ENTIV</name>
<protein>
    <submittedName>
        <fullName evidence="3">Uncharacterized protein</fullName>
    </submittedName>
</protein>
<feature type="region of interest" description="Disordered" evidence="2">
    <location>
        <begin position="98"/>
        <end position="127"/>
    </location>
</feature>
<keyword evidence="4" id="KW-1185">Reference proteome</keyword>
<dbReference type="Proteomes" id="UP000014680">
    <property type="component" value="Unassembled WGS sequence"/>
</dbReference>
<organism evidence="3 4">
    <name type="scientific">Entamoeba invadens IP1</name>
    <dbReference type="NCBI Taxonomy" id="370355"/>
    <lineage>
        <taxon>Eukaryota</taxon>
        <taxon>Amoebozoa</taxon>
        <taxon>Evosea</taxon>
        <taxon>Archamoebae</taxon>
        <taxon>Mastigamoebida</taxon>
        <taxon>Entamoebidae</taxon>
        <taxon>Entamoeba</taxon>
    </lineage>
</organism>
<reference evidence="3 4" key="1">
    <citation type="submission" date="2012-10" db="EMBL/GenBank/DDBJ databases">
        <authorList>
            <person name="Zafar N."/>
            <person name="Inman J."/>
            <person name="Hall N."/>
            <person name="Lorenzi H."/>
            <person name="Caler E."/>
        </authorList>
    </citation>
    <scope>NUCLEOTIDE SEQUENCE [LARGE SCALE GENOMIC DNA]</scope>
    <source>
        <strain evidence="3 4">IP1</strain>
    </source>
</reference>
<dbReference type="VEuPathDB" id="AmoebaDB:EIN_164520"/>
<proteinExistence type="predicted"/>
<feature type="region of interest" description="Disordered" evidence="2">
    <location>
        <begin position="148"/>
        <end position="185"/>
    </location>
</feature>
<dbReference type="KEGG" id="eiv:EIN_164520"/>